<dbReference type="Proteomes" id="UP000000305">
    <property type="component" value="Unassembled WGS sequence"/>
</dbReference>
<dbReference type="Pfam" id="PF07690">
    <property type="entry name" value="MFS_1"/>
    <property type="match status" value="2"/>
</dbReference>
<evidence type="ECO:0000313" key="9">
    <source>
        <dbReference type="Proteomes" id="UP000000305"/>
    </source>
</evidence>
<dbReference type="FunFam" id="1.20.1250.20:FF:000003">
    <property type="entry name" value="Solute carrier family 17 member 3"/>
    <property type="match status" value="1"/>
</dbReference>
<accession>E9FRL3</accession>
<evidence type="ECO:0000256" key="1">
    <source>
        <dbReference type="ARBA" id="ARBA00004141"/>
    </source>
</evidence>
<feature type="transmembrane region" description="Helical" evidence="7">
    <location>
        <begin position="83"/>
        <end position="103"/>
    </location>
</feature>
<feature type="transmembrane region" description="Helical" evidence="7">
    <location>
        <begin position="271"/>
        <end position="292"/>
    </location>
</feature>
<evidence type="ECO:0000256" key="2">
    <source>
        <dbReference type="ARBA" id="ARBA00022448"/>
    </source>
</evidence>
<keyword evidence="3 7" id="KW-0812">Transmembrane</keyword>
<dbReference type="PANTHER" id="PTHR11662">
    <property type="entry name" value="SOLUTE CARRIER FAMILY 17"/>
    <property type="match status" value="1"/>
</dbReference>
<dbReference type="InterPro" id="IPR050382">
    <property type="entry name" value="MFS_Na/Anion_cotransporter"/>
</dbReference>
<evidence type="ECO:0000256" key="5">
    <source>
        <dbReference type="ARBA" id="ARBA00022989"/>
    </source>
</evidence>
<proteinExistence type="predicted"/>
<comment type="subcellular location">
    <subcellularLocation>
        <location evidence="1">Membrane</location>
        <topology evidence="1">Multi-pass membrane protein</topology>
    </subcellularLocation>
</comment>
<evidence type="ECO:0008006" key="10">
    <source>
        <dbReference type="Google" id="ProtNLM"/>
    </source>
</evidence>
<evidence type="ECO:0000256" key="3">
    <source>
        <dbReference type="ARBA" id="ARBA00022692"/>
    </source>
</evidence>
<dbReference type="HOGENOM" id="CLU_001265_5_11_1"/>
<feature type="transmembrane region" description="Helical" evidence="7">
    <location>
        <begin position="208"/>
        <end position="225"/>
    </location>
</feature>
<evidence type="ECO:0000256" key="7">
    <source>
        <dbReference type="SAM" id="Phobius"/>
    </source>
</evidence>
<dbReference type="InterPro" id="IPR036259">
    <property type="entry name" value="MFS_trans_sf"/>
</dbReference>
<dbReference type="InterPro" id="IPR011701">
    <property type="entry name" value="MFS"/>
</dbReference>
<reference evidence="8 9" key="1">
    <citation type="journal article" date="2011" name="Science">
        <title>The ecoresponsive genome of Daphnia pulex.</title>
        <authorList>
            <person name="Colbourne J.K."/>
            <person name="Pfrender M.E."/>
            <person name="Gilbert D."/>
            <person name="Thomas W.K."/>
            <person name="Tucker A."/>
            <person name="Oakley T.H."/>
            <person name="Tokishita S."/>
            <person name="Aerts A."/>
            <person name="Arnold G.J."/>
            <person name="Basu M.K."/>
            <person name="Bauer D.J."/>
            <person name="Caceres C.E."/>
            <person name="Carmel L."/>
            <person name="Casola C."/>
            <person name="Choi J.H."/>
            <person name="Detter J.C."/>
            <person name="Dong Q."/>
            <person name="Dusheyko S."/>
            <person name="Eads B.D."/>
            <person name="Frohlich T."/>
            <person name="Geiler-Samerotte K.A."/>
            <person name="Gerlach D."/>
            <person name="Hatcher P."/>
            <person name="Jogdeo S."/>
            <person name="Krijgsveld J."/>
            <person name="Kriventseva E.V."/>
            <person name="Kultz D."/>
            <person name="Laforsch C."/>
            <person name="Lindquist E."/>
            <person name="Lopez J."/>
            <person name="Manak J.R."/>
            <person name="Muller J."/>
            <person name="Pangilinan J."/>
            <person name="Patwardhan R.P."/>
            <person name="Pitluck S."/>
            <person name="Pritham E.J."/>
            <person name="Rechtsteiner A."/>
            <person name="Rho M."/>
            <person name="Rogozin I.B."/>
            <person name="Sakarya O."/>
            <person name="Salamov A."/>
            <person name="Schaack S."/>
            <person name="Shapiro H."/>
            <person name="Shiga Y."/>
            <person name="Skalitzky C."/>
            <person name="Smith Z."/>
            <person name="Souvorov A."/>
            <person name="Sung W."/>
            <person name="Tang Z."/>
            <person name="Tsuchiya D."/>
            <person name="Tu H."/>
            <person name="Vos H."/>
            <person name="Wang M."/>
            <person name="Wolf Y.I."/>
            <person name="Yamagata H."/>
            <person name="Yamada T."/>
            <person name="Ye Y."/>
            <person name="Shaw J.R."/>
            <person name="Andrews J."/>
            <person name="Crease T.J."/>
            <person name="Tang H."/>
            <person name="Lucas S.M."/>
            <person name="Robertson H.M."/>
            <person name="Bork P."/>
            <person name="Koonin E.V."/>
            <person name="Zdobnov E.M."/>
            <person name="Grigoriev I.V."/>
            <person name="Lynch M."/>
            <person name="Boore J.L."/>
        </authorList>
    </citation>
    <scope>NUCLEOTIDE SEQUENCE [LARGE SCALE GENOMIC DNA]</scope>
</reference>
<keyword evidence="5 7" id="KW-1133">Transmembrane helix</keyword>
<evidence type="ECO:0000313" key="8">
    <source>
        <dbReference type="EMBL" id="EFX89866.1"/>
    </source>
</evidence>
<dbReference type="KEGG" id="dpx:DAPPUDRAFT_309476"/>
<dbReference type="Gene3D" id="1.20.1250.20">
    <property type="entry name" value="MFS general substrate transporter like domains"/>
    <property type="match status" value="2"/>
</dbReference>
<sequence>MAIVCMNRRTKTWNGSEEINSNSSFGFLEFNGTCSDAIKDKEMYLDKTSQGMLLGALYYGVVSVQLLVGWLCDKFGKYKLQMALGSGVLGIASFLSPIILEFAGVPYYFALRVLKGIATSFAISSMLPMLTRWTTTQEQGLLVGIASAGVGVANSKRRVIPWGKMLRSVPVWSVIITNFFFFAVVKGIVLNLPIYVKDVLDFTVTENGIFSAMPLVGALVLHLAAGPIFDYVRTKNIYSPTTVRKIFHVVGTLTPGALMFISSQLTQEHKYYIISLITVGYSLTEFAVMGGYNFAMMDIAPDYLGVLQGINKTISLAPGFIIPMIISALTPNGSEEEWANAFILFGALYVTSCLIFVLTGSAQLQSWGKAIKGDMICAKESCKNFSNNSASV</sequence>
<dbReference type="PhylomeDB" id="E9FRL3"/>
<dbReference type="STRING" id="6669.E9FRL3"/>
<organism evidence="8 9">
    <name type="scientific">Daphnia pulex</name>
    <name type="common">Water flea</name>
    <dbReference type="NCBI Taxonomy" id="6669"/>
    <lineage>
        <taxon>Eukaryota</taxon>
        <taxon>Metazoa</taxon>
        <taxon>Ecdysozoa</taxon>
        <taxon>Arthropoda</taxon>
        <taxon>Crustacea</taxon>
        <taxon>Branchiopoda</taxon>
        <taxon>Diplostraca</taxon>
        <taxon>Cladocera</taxon>
        <taxon>Anomopoda</taxon>
        <taxon>Daphniidae</taxon>
        <taxon>Daphnia</taxon>
    </lineage>
</organism>
<feature type="transmembrane region" description="Helical" evidence="7">
    <location>
        <begin position="304"/>
        <end position="326"/>
    </location>
</feature>
<dbReference type="GO" id="GO:0015293">
    <property type="term" value="F:symporter activity"/>
    <property type="evidence" value="ECO:0007669"/>
    <property type="project" value="UniProtKB-KW"/>
</dbReference>
<dbReference type="GO" id="GO:0022857">
    <property type="term" value="F:transmembrane transporter activity"/>
    <property type="evidence" value="ECO:0000318"/>
    <property type="project" value="GO_Central"/>
</dbReference>
<dbReference type="eggNOG" id="KOG2532">
    <property type="taxonomic scope" value="Eukaryota"/>
</dbReference>
<gene>
    <name evidence="8" type="ORF">DAPPUDRAFT_309476</name>
</gene>
<keyword evidence="9" id="KW-1185">Reference proteome</keyword>
<dbReference type="EMBL" id="GL732523">
    <property type="protein sequence ID" value="EFX89866.1"/>
    <property type="molecule type" value="Genomic_DNA"/>
</dbReference>
<evidence type="ECO:0000256" key="4">
    <source>
        <dbReference type="ARBA" id="ARBA00022847"/>
    </source>
</evidence>
<keyword evidence="6 7" id="KW-0472">Membrane</keyword>
<feature type="transmembrane region" description="Helical" evidence="7">
    <location>
        <begin position="52"/>
        <end position="71"/>
    </location>
</feature>
<dbReference type="GO" id="GO:0016020">
    <property type="term" value="C:membrane"/>
    <property type="evidence" value="ECO:0000318"/>
    <property type="project" value="GO_Central"/>
</dbReference>
<dbReference type="AlphaFoldDB" id="E9FRL3"/>
<feature type="transmembrane region" description="Helical" evidence="7">
    <location>
        <begin position="246"/>
        <end position="265"/>
    </location>
</feature>
<dbReference type="PANTHER" id="PTHR11662:SF455">
    <property type="entry name" value="GH23975P"/>
    <property type="match status" value="1"/>
</dbReference>
<dbReference type="OrthoDB" id="2985014at2759"/>
<dbReference type="OMA" id="MICAKES"/>
<keyword evidence="2" id="KW-0813">Transport</keyword>
<protein>
    <recommendedName>
        <fullName evidence="10">Major facilitator superfamily (MFS) profile domain-containing protein</fullName>
    </recommendedName>
</protein>
<dbReference type="SUPFAM" id="SSF103473">
    <property type="entry name" value="MFS general substrate transporter"/>
    <property type="match status" value="1"/>
</dbReference>
<dbReference type="InParanoid" id="E9FRL3"/>
<name>E9FRL3_DAPPU</name>
<keyword evidence="4" id="KW-0769">Symport</keyword>
<evidence type="ECO:0000256" key="6">
    <source>
        <dbReference type="ARBA" id="ARBA00023136"/>
    </source>
</evidence>
<feature type="transmembrane region" description="Helical" evidence="7">
    <location>
        <begin position="171"/>
        <end position="196"/>
    </location>
</feature>
<feature type="transmembrane region" description="Helical" evidence="7">
    <location>
        <begin position="338"/>
        <end position="359"/>
    </location>
</feature>